<keyword evidence="3" id="KW-1185">Reference proteome</keyword>
<feature type="domain" description="PilZ" evidence="1">
    <location>
        <begin position="4"/>
        <end position="70"/>
    </location>
</feature>
<dbReference type="Gene3D" id="2.40.10.220">
    <property type="entry name" value="predicted glycosyltransferase like domains"/>
    <property type="match status" value="1"/>
</dbReference>
<dbReference type="AlphaFoldDB" id="A0A3M0C0S0"/>
<organism evidence="2 3">
    <name type="scientific">Eilatimonas milleporae</name>
    <dbReference type="NCBI Taxonomy" id="911205"/>
    <lineage>
        <taxon>Bacteria</taxon>
        <taxon>Pseudomonadati</taxon>
        <taxon>Pseudomonadota</taxon>
        <taxon>Alphaproteobacteria</taxon>
        <taxon>Kordiimonadales</taxon>
        <taxon>Kordiimonadaceae</taxon>
        <taxon>Eilatimonas</taxon>
    </lineage>
</organism>
<accession>A0A3M0C0S0</accession>
<sequence>MDDRLDVLWTARLEQADGRVGACTVHDISLAGILISTDEPVTAGEELLIEIEGIGSFAGRLMWRHEKQGGVALVAGPDLLLKKFAERAGEALSTHPEKPDDGF</sequence>
<dbReference type="Pfam" id="PF07238">
    <property type="entry name" value="PilZ"/>
    <property type="match status" value="1"/>
</dbReference>
<dbReference type="EMBL" id="REFR01000014">
    <property type="protein sequence ID" value="RMB02902.1"/>
    <property type="molecule type" value="Genomic_DNA"/>
</dbReference>
<comment type="caution">
    <text evidence="2">The sequence shown here is derived from an EMBL/GenBank/DDBJ whole genome shotgun (WGS) entry which is preliminary data.</text>
</comment>
<evidence type="ECO:0000259" key="1">
    <source>
        <dbReference type="Pfam" id="PF07238"/>
    </source>
</evidence>
<evidence type="ECO:0000313" key="3">
    <source>
        <dbReference type="Proteomes" id="UP000271227"/>
    </source>
</evidence>
<gene>
    <name evidence="2" type="ORF">BXY39_3255</name>
</gene>
<dbReference type="Proteomes" id="UP000271227">
    <property type="component" value="Unassembled WGS sequence"/>
</dbReference>
<dbReference type="InParanoid" id="A0A3M0C0S0"/>
<reference evidence="2 3" key="1">
    <citation type="submission" date="2018-10" db="EMBL/GenBank/DDBJ databases">
        <title>Genomic Encyclopedia of Archaeal and Bacterial Type Strains, Phase II (KMG-II): from individual species to whole genera.</title>
        <authorList>
            <person name="Goeker M."/>
        </authorList>
    </citation>
    <scope>NUCLEOTIDE SEQUENCE [LARGE SCALE GENOMIC DNA]</scope>
    <source>
        <strain evidence="2 3">DSM 25217</strain>
    </source>
</reference>
<evidence type="ECO:0000313" key="2">
    <source>
        <dbReference type="EMBL" id="RMB02902.1"/>
    </source>
</evidence>
<protein>
    <submittedName>
        <fullName evidence="2">PilZ domain-containing protein</fullName>
    </submittedName>
</protein>
<proteinExistence type="predicted"/>
<dbReference type="InterPro" id="IPR009875">
    <property type="entry name" value="PilZ_domain"/>
</dbReference>
<dbReference type="GO" id="GO:0035438">
    <property type="term" value="F:cyclic-di-GMP binding"/>
    <property type="evidence" value="ECO:0007669"/>
    <property type="project" value="InterPro"/>
</dbReference>
<dbReference type="SUPFAM" id="SSF141371">
    <property type="entry name" value="PilZ domain-like"/>
    <property type="match status" value="1"/>
</dbReference>
<name>A0A3M0C0S0_9PROT</name>